<evidence type="ECO:0008006" key="4">
    <source>
        <dbReference type="Google" id="ProtNLM"/>
    </source>
</evidence>
<organism evidence="2 3">
    <name type="scientific">Chondromyces apiculatus DSM 436</name>
    <dbReference type="NCBI Taxonomy" id="1192034"/>
    <lineage>
        <taxon>Bacteria</taxon>
        <taxon>Pseudomonadati</taxon>
        <taxon>Myxococcota</taxon>
        <taxon>Polyangia</taxon>
        <taxon>Polyangiales</taxon>
        <taxon>Polyangiaceae</taxon>
        <taxon>Chondromyces</taxon>
    </lineage>
</organism>
<dbReference type="Proteomes" id="UP000019678">
    <property type="component" value="Unassembled WGS sequence"/>
</dbReference>
<accession>A0A017TCW5</accession>
<evidence type="ECO:0000313" key="3">
    <source>
        <dbReference type="Proteomes" id="UP000019678"/>
    </source>
</evidence>
<reference evidence="2 3" key="1">
    <citation type="submission" date="2013-05" db="EMBL/GenBank/DDBJ databases">
        <title>Genome assembly of Chondromyces apiculatus DSM 436.</title>
        <authorList>
            <person name="Sharma G."/>
            <person name="Khatri I."/>
            <person name="Kaur C."/>
            <person name="Mayilraj S."/>
            <person name="Subramanian S."/>
        </authorList>
    </citation>
    <scope>NUCLEOTIDE SEQUENCE [LARGE SCALE GENOMIC DNA]</scope>
    <source>
        <strain evidence="2 3">DSM 436</strain>
    </source>
</reference>
<dbReference type="Gene3D" id="1.25.10.10">
    <property type="entry name" value="Leucine-rich Repeat Variant"/>
    <property type="match status" value="1"/>
</dbReference>
<evidence type="ECO:0000256" key="1">
    <source>
        <dbReference type="SAM" id="MobiDB-lite"/>
    </source>
</evidence>
<name>A0A017TCW5_9BACT</name>
<gene>
    <name evidence="2" type="ORF">CAP_1785</name>
</gene>
<feature type="compositionally biased region" description="Basic and acidic residues" evidence="1">
    <location>
        <begin position="515"/>
        <end position="528"/>
    </location>
</feature>
<feature type="region of interest" description="Disordered" evidence="1">
    <location>
        <begin position="498"/>
        <end position="528"/>
    </location>
</feature>
<dbReference type="eggNOG" id="COG1413">
    <property type="taxonomic scope" value="Bacteria"/>
</dbReference>
<protein>
    <recommendedName>
        <fullName evidence="4">HEAT repeat domain-containing protein</fullName>
    </recommendedName>
</protein>
<proteinExistence type="predicted"/>
<sequence>MAGAAFVSGGCRVDETDIHRWEKTVYGPEKLKAVLIHDKYETPLQVEAALSLIRMEPRQGRHVGLGILLEGLSAIPAEARQPIWATLIPAIIAELRRPPPVPSPAGQPAPEDPSYPYKDAAFMVLSAEPPILDDEVQKQNLKTALIEWVLADFERRLDNRQQAYGMEQLLRLIGAPAVAGLPKLLNREARRLDQTASLIAELGDPATKAAASEQLASVARWTLSSEWLQQKKPELQKANEASKLAPTEKQLEAQLAQYQDEELFRLFGSMRKIGGRPVVEFLLGVASDPAQGEKRRQAALAALEKQLSKDNPEDLRRVLGIVTKDAPDAVLDQAFRRIGELPREQIAESLYGLFKMDKWKTRRAAAATLLRLSTVKHIDEFLGKLPEPKGFALPEAITYGALLGDLKEGVPVDALRPHLTKGSPTARASAVAYYFTFGKPADLEVLKPLESDGTRAPTCDADPDCKWTCEVAKSGSAEREQREITTIGEFVRYCIEPAVEERSTPPENRAGAPLEKADKTEEKPTEKR</sequence>
<dbReference type="AlphaFoldDB" id="A0A017TCW5"/>
<comment type="caution">
    <text evidence="2">The sequence shown here is derived from an EMBL/GenBank/DDBJ whole genome shotgun (WGS) entry which is preliminary data.</text>
</comment>
<keyword evidence="3" id="KW-1185">Reference proteome</keyword>
<dbReference type="STRING" id="1192034.CAP_1785"/>
<dbReference type="InterPro" id="IPR016024">
    <property type="entry name" value="ARM-type_fold"/>
</dbReference>
<dbReference type="InterPro" id="IPR011989">
    <property type="entry name" value="ARM-like"/>
</dbReference>
<evidence type="ECO:0000313" key="2">
    <source>
        <dbReference type="EMBL" id="EYF06655.1"/>
    </source>
</evidence>
<dbReference type="SUPFAM" id="SSF48371">
    <property type="entry name" value="ARM repeat"/>
    <property type="match status" value="1"/>
</dbReference>
<dbReference type="EMBL" id="ASRX01000015">
    <property type="protein sequence ID" value="EYF06655.1"/>
    <property type="molecule type" value="Genomic_DNA"/>
</dbReference>
<dbReference type="RefSeq" id="WP_197041128.1">
    <property type="nucleotide sequence ID" value="NZ_ASRX01000015.1"/>
</dbReference>